<accession>A0A653D221</accession>
<dbReference type="EMBL" id="CAACVG010009483">
    <property type="protein sequence ID" value="VEN53394.1"/>
    <property type="molecule type" value="Genomic_DNA"/>
</dbReference>
<gene>
    <name evidence="1" type="ORF">CALMAC_LOCUS13205</name>
</gene>
<dbReference type="Proteomes" id="UP000410492">
    <property type="component" value="Unassembled WGS sequence"/>
</dbReference>
<keyword evidence="2" id="KW-1185">Reference proteome</keyword>
<sequence>MATWRPVSEILFCLSLRLNENELHHSRRLLHFHGLQAAFEFEWRSLLVAHNLLA</sequence>
<protein>
    <submittedName>
        <fullName evidence="1">Uncharacterized protein</fullName>
    </submittedName>
</protein>
<evidence type="ECO:0000313" key="1">
    <source>
        <dbReference type="EMBL" id="VEN53394.1"/>
    </source>
</evidence>
<evidence type="ECO:0000313" key="2">
    <source>
        <dbReference type="Proteomes" id="UP000410492"/>
    </source>
</evidence>
<organism evidence="1 2">
    <name type="scientific">Callosobruchus maculatus</name>
    <name type="common">Southern cowpea weevil</name>
    <name type="synonym">Pulse bruchid</name>
    <dbReference type="NCBI Taxonomy" id="64391"/>
    <lineage>
        <taxon>Eukaryota</taxon>
        <taxon>Metazoa</taxon>
        <taxon>Ecdysozoa</taxon>
        <taxon>Arthropoda</taxon>
        <taxon>Hexapoda</taxon>
        <taxon>Insecta</taxon>
        <taxon>Pterygota</taxon>
        <taxon>Neoptera</taxon>
        <taxon>Endopterygota</taxon>
        <taxon>Coleoptera</taxon>
        <taxon>Polyphaga</taxon>
        <taxon>Cucujiformia</taxon>
        <taxon>Chrysomeloidea</taxon>
        <taxon>Chrysomelidae</taxon>
        <taxon>Bruchinae</taxon>
        <taxon>Bruchini</taxon>
        <taxon>Callosobruchus</taxon>
    </lineage>
</organism>
<proteinExistence type="predicted"/>
<dbReference type="AlphaFoldDB" id="A0A653D221"/>
<name>A0A653D221_CALMS</name>
<reference evidence="1 2" key="1">
    <citation type="submission" date="2019-01" db="EMBL/GenBank/DDBJ databases">
        <authorList>
            <person name="Sayadi A."/>
        </authorList>
    </citation>
    <scope>NUCLEOTIDE SEQUENCE [LARGE SCALE GENOMIC DNA]</scope>
</reference>